<dbReference type="InterPro" id="IPR025405">
    <property type="entry name" value="DUF4131"/>
</dbReference>
<feature type="transmembrane region" description="Helical" evidence="6">
    <location>
        <begin position="437"/>
        <end position="457"/>
    </location>
</feature>
<accession>A0ABP7SJ73</accession>
<keyword evidence="5 6" id="KW-0472">Membrane</keyword>
<dbReference type="PANTHER" id="PTHR30619:SF1">
    <property type="entry name" value="RECOMBINATION PROTEIN 2"/>
    <property type="match status" value="1"/>
</dbReference>
<dbReference type="SUPFAM" id="SSF56281">
    <property type="entry name" value="Metallo-hydrolase/oxidoreductase"/>
    <property type="match status" value="1"/>
</dbReference>
<evidence type="ECO:0000256" key="4">
    <source>
        <dbReference type="ARBA" id="ARBA00022989"/>
    </source>
</evidence>
<keyword evidence="9" id="KW-1185">Reference proteome</keyword>
<dbReference type="InterPro" id="IPR052159">
    <property type="entry name" value="Competence_DNA_uptake"/>
</dbReference>
<feature type="transmembrane region" description="Helical" evidence="6">
    <location>
        <begin position="372"/>
        <end position="392"/>
    </location>
</feature>
<evidence type="ECO:0000259" key="7">
    <source>
        <dbReference type="SMART" id="SM00849"/>
    </source>
</evidence>
<keyword evidence="4 6" id="KW-1133">Transmembrane helix</keyword>
<dbReference type="SMART" id="SM00849">
    <property type="entry name" value="Lactamase_B"/>
    <property type="match status" value="1"/>
</dbReference>
<feature type="transmembrane region" description="Helical" evidence="6">
    <location>
        <begin position="464"/>
        <end position="484"/>
    </location>
</feature>
<feature type="transmembrane region" description="Helical" evidence="6">
    <location>
        <begin position="413"/>
        <end position="431"/>
    </location>
</feature>
<evidence type="ECO:0000256" key="5">
    <source>
        <dbReference type="ARBA" id="ARBA00023136"/>
    </source>
</evidence>
<name>A0ABP7SJ73_9BURK</name>
<dbReference type="PANTHER" id="PTHR30619">
    <property type="entry name" value="DNA INTERNALIZATION/COMPETENCE PROTEIN COMEC/REC2"/>
    <property type="match status" value="1"/>
</dbReference>
<evidence type="ECO:0000256" key="1">
    <source>
        <dbReference type="ARBA" id="ARBA00004651"/>
    </source>
</evidence>
<dbReference type="RefSeq" id="WP_344761373.1">
    <property type="nucleotide sequence ID" value="NZ_BAAAZE010000001.1"/>
</dbReference>
<dbReference type="CDD" id="cd07731">
    <property type="entry name" value="ComA-like_MBL-fold"/>
    <property type="match status" value="1"/>
</dbReference>
<sequence>MRGALLGFSAGVALLQWQANLLSMGWAFGILVIALLMMAVVSRLPRPGVRVPLLTGCAVALGFAWATLFAQWYLQHELPSALEGQDVTVVGTIDSLPNSIEQGVRFHFAVERVVPRDGVTPELPPRLALSWTSGFFGQQSTPIGDVQPGERWQLTVRLARPHGNANPYGFDYEVWLLEQNLRATGYVRPDSANMPKNLRLDAFVVTPGNLVERSRAWLRDRILAALPGQRYAGVLVALVVGDQRGIAQSDWTIFTRTGIGHLISISGLHITMVAGLFALLGKALWRRSFFTRAELPLILPAQKFAALVGAGVALLYVLLAGFGVPAQRTLYMLAVVAVALWCGRLTSISYVLCTALGVVLLLDPWAVMAPGFWLSFGAVVTILYATVGRMQAAPEVTRRRRLLAAARQAGHTQYVVTIGLVPLTMLLFGQVSLISPIANAVAIPLVSFIVTPLALLGSIAPAPISGWLLGLGHFCIDVLAQWLGWMGTFSGAVWSAPIPSFWMFMAAAIGTLWLLAPHGWPARWAGFAGWLPLLVNAPLHPATGQFQVTAFDVGQGMALLIETAGHRLLYDTGPAYSPESDGANRVLIPYLKARGIPRLDAVVISHSDADHSGGALSLFDALPVDWVTTSLPLENRIVQAAKVHRRCIAGQRWNWDGVEFAMLHPTAVSYTSDKWKPNARSCTLRISVGAQSILLPGDIEATSEIELVNSIPAQLRSTVLLAPHHGSGTSSTPGFLDAVAPSLALFQVGYRNRYRHPKPEVFARYGQQGIERIRTDVAGAITLQFGDQLTWSTYRQDHARYWYGR</sequence>
<feature type="transmembrane region" description="Helical" evidence="6">
    <location>
        <begin position="53"/>
        <end position="74"/>
    </location>
</feature>
<dbReference type="Pfam" id="PF00753">
    <property type="entry name" value="Lactamase_B"/>
    <property type="match status" value="1"/>
</dbReference>
<evidence type="ECO:0000313" key="9">
    <source>
        <dbReference type="Proteomes" id="UP001501353"/>
    </source>
</evidence>
<proteinExistence type="predicted"/>
<dbReference type="NCBIfam" id="TIGR00360">
    <property type="entry name" value="ComEC_N-term"/>
    <property type="match status" value="1"/>
</dbReference>
<reference evidence="9" key="1">
    <citation type="journal article" date="2019" name="Int. J. Syst. Evol. Microbiol.">
        <title>The Global Catalogue of Microorganisms (GCM) 10K type strain sequencing project: providing services to taxonomists for standard genome sequencing and annotation.</title>
        <authorList>
            <consortium name="The Broad Institute Genomics Platform"/>
            <consortium name="The Broad Institute Genome Sequencing Center for Infectious Disease"/>
            <person name="Wu L."/>
            <person name="Ma J."/>
        </authorList>
    </citation>
    <scope>NUCLEOTIDE SEQUENCE [LARGE SCALE GENOMIC DNA]</scope>
    <source>
        <strain evidence="9">JCM 16673</strain>
    </source>
</reference>
<feature type="transmembrane region" description="Helical" evidence="6">
    <location>
        <begin position="304"/>
        <end position="324"/>
    </location>
</feature>
<dbReference type="InterPro" id="IPR004477">
    <property type="entry name" value="ComEC_N"/>
</dbReference>
<feature type="transmembrane region" description="Helical" evidence="6">
    <location>
        <begin position="262"/>
        <end position="284"/>
    </location>
</feature>
<evidence type="ECO:0000256" key="2">
    <source>
        <dbReference type="ARBA" id="ARBA00022475"/>
    </source>
</evidence>
<comment type="caution">
    <text evidence="8">The sequence shown here is derived from an EMBL/GenBank/DDBJ whole genome shotgun (WGS) entry which is preliminary data.</text>
</comment>
<evidence type="ECO:0000256" key="3">
    <source>
        <dbReference type="ARBA" id="ARBA00022692"/>
    </source>
</evidence>
<organism evidence="8 9">
    <name type="scientific">Actimicrobium antarcticum</name>
    <dbReference type="NCBI Taxonomy" id="1051899"/>
    <lineage>
        <taxon>Bacteria</taxon>
        <taxon>Pseudomonadati</taxon>
        <taxon>Pseudomonadota</taxon>
        <taxon>Betaproteobacteria</taxon>
        <taxon>Burkholderiales</taxon>
        <taxon>Oxalobacteraceae</taxon>
        <taxon>Actimicrobium</taxon>
    </lineage>
</organism>
<dbReference type="NCBIfam" id="TIGR00361">
    <property type="entry name" value="ComEC_Rec2"/>
    <property type="match status" value="1"/>
</dbReference>
<feature type="transmembrane region" description="Helical" evidence="6">
    <location>
        <begin position="25"/>
        <end position="41"/>
    </location>
</feature>
<evidence type="ECO:0000256" key="6">
    <source>
        <dbReference type="SAM" id="Phobius"/>
    </source>
</evidence>
<dbReference type="Proteomes" id="UP001501353">
    <property type="component" value="Unassembled WGS sequence"/>
</dbReference>
<dbReference type="Pfam" id="PF13567">
    <property type="entry name" value="DUF4131"/>
    <property type="match status" value="1"/>
</dbReference>
<dbReference type="InterPro" id="IPR004797">
    <property type="entry name" value="Competence_ComEC/Rec2"/>
</dbReference>
<dbReference type="Pfam" id="PF03772">
    <property type="entry name" value="Competence"/>
    <property type="match status" value="1"/>
</dbReference>
<gene>
    <name evidence="8" type="ORF">GCM10022212_02330</name>
</gene>
<comment type="subcellular location">
    <subcellularLocation>
        <location evidence="1">Cell membrane</location>
        <topology evidence="1">Multi-pass membrane protein</topology>
    </subcellularLocation>
</comment>
<feature type="transmembrane region" description="Helical" evidence="6">
    <location>
        <begin position="496"/>
        <end position="516"/>
    </location>
</feature>
<dbReference type="Gene3D" id="3.60.15.10">
    <property type="entry name" value="Ribonuclease Z/Hydroxyacylglutathione hydrolase-like"/>
    <property type="match status" value="1"/>
</dbReference>
<feature type="domain" description="Metallo-beta-lactamase" evidence="7">
    <location>
        <begin position="555"/>
        <end position="725"/>
    </location>
</feature>
<keyword evidence="3 6" id="KW-0812">Transmembrane</keyword>
<protein>
    <submittedName>
        <fullName evidence="8">DNA internalization-related competence protein ComEC/Rec2</fullName>
    </submittedName>
</protein>
<dbReference type="InterPro" id="IPR035681">
    <property type="entry name" value="ComA-like_MBL"/>
</dbReference>
<dbReference type="InterPro" id="IPR001279">
    <property type="entry name" value="Metallo-B-lactamas"/>
</dbReference>
<evidence type="ECO:0000313" key="8">
    <source>
        <dbReference type="EMBL" id="GAA4012265.1"/>
    </source>
</evidence>
<keyword evidence="2" id="KW-1003">Cell membrane</keyword>
<feature type="transmembrane region" description="Helical" evidence="6">
    <location>
        <begin position="331"/>
        <end position="360"/>
    </location>
</feature>
<dbReference type="EMBL" id="BAAAZE010000001">
    <property type="protein sequence ID" value="GAA4012265.1"/>
    <property type="molecule type" value="Genomic_DNA"/>
</dbReference>
<dbReference type="InterPro" id="IPR036866">
    <property type="entry name" value="RibonucZ/Hydroxyglut_hydro"/>
</dbReference>